<keyword evidence="3" id="KW-1185">Reference proteome</keyword>
<dbReference type="AlphaFoldDB" id="A0AA39VP29"/>
<sequence length="318" mass="36056">MISQAHLNTLKGELYSTAKCTMTITEYYDTLRKIADNLAVVGSPIDNETFYSYFLHGLGQEYEPVSGIISIVKSPFPSYLVKNTSFATMSPCPKVLSLLTLLLERTMVQVEVVNKVKEEERVVVEADLDPKLFVKSARNKIINLSNLQSKGTIHGIMGNSKWNQHFNKYAFIVSPDSIIDPNWIQFEGAMKRALLRNNFHYARNFLGSPSKLNTNQPNILSVRLASLVRPRLRFYSSNSAPTHNNNGSVEFDDVSNEELKKRIDKYLEGDEEAIPSIFEAILSRKLAGKHDESDDELLEEIRHKTDKHQDQGIDSEED</sequence>
<reference evidence="2" key="1">
    <citation type="journal article" date="2022" name="Plant J.">
        <title>Strategies of tolerance reflected in two North American maple genomes.</title>
        <authorList>
            <person name="McEvoy S.L."/>
            <person name="Sezen U.U."/>
            <person name="Trouern-Trend A."/>
            <person name="McMahon S.M."/>
            <person name="Schaberg P.G."/>
            <person name="Yang J."/>
            <person name="Wegrzyn J.L."/>
            <person name="Swenson N.G."/>
        </authorList>
    </citation>
    <scope>NUCLEOTIDE SEQUENCE</scope>
    <source>
        <strain evidence="2">NS2018</strain>
    </source>
</reference>
<gene>
    <name evidence="2" type="ORF">LWI29_022473</name>
</gene>
<evidence type="ECO:0000256" key="1">
    <source>
        <dbReference type="SAM" id="MobiDB-lite"/>
    </source>
</evidence>
<reference evidence="2" key="2">
    <citation type="submission" date="2023-06" db="EMBL/GenBank/DDBJ databases">
        <authorList>
            <person name="Swenson N.G."/>
            <person name="Wegrzyn J.L."/>
            <person name="Mcevoy S.L."/>
        </authorList>
    </citation>
    <scope>NUCLEOTIDE SEQUENCE</scope>
    <source>
        <strain evidence="2">NS2018</strain>
        <tissue evidence="2">Leaf</tissue>
    </source>
</reference>
<accession>A0AA39VP29</accession>
<dbReference type="PANTHER" id="PTHR47481:SF31">
    <property type="entry name" value="OS01G0873500 PROTEIN"/>
    <property type="match status" value="1"/>
</dbReference>
<dbReference type="EMBL" id="JAUESC010000382">
    <property type="protein sequence ID" value="KAK0587412.1"/>
    <property type="molecule type" value="Genomic_DNA"/>
</dbReference>
<comment type="caution">
    <text evidence="2">The sequence shown here is derived from an EMBL/GenBank/DDBJ whole genome shotgun (WGS) entry which is preliminary data.</text>
</comment>
<feature type="compositionally biased region" description="Basic and acidic residues" evidence="1">
    <location>
        <begin position="299"/>
        <end position="311"/>
    </location>
</feature>
<feature type="region of interest" description="Disordered" evidence="1">
    <location>
        <begin position="292"/>
        <end position="318"/>
    </location>
</feature>
<evidence type="ECO:0000313" key="2">
    <source>
        <dbReference type="EMBL" id="KAK0587412.1"/>
    </source>
</evidence>
<organism evidence="2 3">
    <name type="scientific">Acer saccharum</name>
    <name type="common">Sugar maple</name>
    <dbReference type="NCBI Taxonomy" id="4024"/>
    <lineage>
        <taxon>Eukaryota</taxon>
        <taxon>Viridiplantae</taxon>
        <taxon>Streptophyta</taxon>
        <taxon>Embryophyta</taxon>
        <taxon>Tracheophyta</taxon>
        <taxon>Spermatophyta</taxon>
        <taxon>Magnoliopsida</taxon>
        <taxon>eudicotyledons</taxon>
        <taxon>Gunneridae</taxon>
        <taxon>Pentapetalae</taxon>
        <taxon>rosids</taxon>
        <taxon>malvids</taxon>
        <taxon>Sapindales</taxon>
        <taxon>Sapindaceae</taxon>
        <taxon>Hippocastanoideae</taxon>
        <taxon>Acereae</taxon>
        <taxon>Acer</taxon>
    </lineage>
</organism>
<evidence type="ECO:0000313" key="3">
    <source>
        <dbReference type="Proteomes" id="UP001168877"/>
    </source>
</evidence>
<dbReference type="Proteomes" id="UP001168877">
    <property type="component" value="Unassembled WGS sequence"/>
</dbReference>
<proteinExistence type="predicted"/>
<dbReference type="PANTHER" id="PTHR47481">
    <property type="match status" value="1"/>
</dbReference>
<name>A0AA39VP29_ACESA</name>
<protein>
    <submittedName>
        <fullName evidence="2">Uncharacterized protein</fullName>
    </submittedName>
</protein>